<comment type="caution">
    <text evidence="12">The sequence shown here is derived from an EMBL/GenBank/DDBJ whole genome shotgun (WGS) entry which is preliminary data.</text>
</comment>
<reference evidence="12" key="1">
    <citation type="journal article" date="2023" name="GigaByte">
        <title>Genome assembly of the bearded iris, Iris pallida Lam.</title>
        <authorList>
            <person name="Bruccoleri R.E."/>
            <person name="Oakeley E.J."/>
            <person name="Faust A.M.E."/>
            <person name="Altorfer M."/>
            <person name="Dessus-Babus S."/>
            <person name="Burckhardt D."/>
            <person name="Oertli M."/>
            <person name="Naumann U."/>
            <person name="Petersen F."/>
            <person name="Wong J."/>
        </authorList>
    </citation>
    <scope>NUCLEOTIDE SEQUENCE</scope>
    <source>
        <strain evidence="12">GSM-AAB239-AS_SAM_17_03QT</strain>
    </source>
</reference>
<evidence type="ECO:0000259" key="11">
    <source>
        <dbReference type="PROSITE" id="PS00498"/>
    </source>
</evidence>
<feature type="transmembrane region" description="Helical" evidence="9">
    <location>
        <begin position="36"/>
        <end position="56"/>
    </location>
</feature>
<evidence type="ECO:0000256" key="2">
    <source>
        <dbReference type="ARBA" id="ARBA00009928"/>
    </source>
</evidence>
<dbReference type="GO" id="GO:0046872">
    <property type="term" value="F:metal ion binding"/>
    <property type="evidence" value="ECO:0007669"/>
    <property type="project" value="UniProtKB-KW"/>
</dbReference>
<dbReference type="PROSITE" id="PS00498">
    <property type="entry name" value="TYROSINASE_2"/>
    <property type="match status" value="1"/>
</dbReference>
<protein>
    <submittedName>
        <fullName evidence="12">Polyphenol oxidase, chloroplastic</fullName>
    </submittedName>
</protein>
<dbReference type="PRINTS" id="PR00092">
    <property type="entry name" value="TYROSINASE"/>
</dbReference>
<evidence type="ECO:0000256" key="7">
    <source>
        <dbReference type="ARBA" id="ARBA00023157"/>
    </source>
</evidence>
<evidence type="ECO:0000313" key="12">
    <source>
        <dbReference type="EMBL" id="KAJ6790563.1"/>
    </source>
</evidence>
<name>A0AAX6DFK4_IRIPA</name>
<feature type="domain" description="Tyrosinase copper-binding" evidence="10">
    <location>
        <begin position="241"/>
        <end position="258"/>
    </location>
</feature>
<keyword evidence="9" id="KW-0472">Membrane</keyword>
<evidence type="ECO:0000256" key="3">
    <source>
        <dbReference type="ARBA" id="ARBA00022723"/>
    </source>
</evidence>
<dbReference type="EMBL" id="JANAVB010045186">
    <property type="protein sequence ID" value="KAJ6790563.1"/>
    <property type="molecule type" value="Genomic_DNA"/>
</dbReference>
<dbReference type="Pfam" id="PF12142">
    <property type="entry name" value="PPO1_DWL"/>
    <property type="match status" value="1"/>
</dbReference>
<evidence type="ECO:0000256" key="1">
    <source>
        <dbReference type="ARBA" id="ARBA00001973"/>
    </source>
</evidence>
<dbReference type="InterPro" id="IPR022740">
    <property type="entry name" value="Polyphenol_oxidase_C"/>
</dbReference>
<feature type="region of interest" description="Disordered" evidence="8">
    <location>
        <begin position="128"/>
        <end position="152"/>
    </location>
</feature>
<comment type="similarity">
    <text evidence="2">Belongs to the tyrosinase family.</text>
</comment>
<dbReference type="AlphaFoldDB" id="A0AAX6DFK4"/>
<feature type="domain" description="Tyrosinase copper-binding" evidence="11">
    <location>
        <begin position="401"/>
        <end position="412"/>
    </location>
</feature>
<keyword evidence="5" id="KW-0560">Oxidoreductase</keyword>
<dbReference type="InterPro" id="IPR022739">
    <property type="entry name" value="Polyphenol_oxidase_cen"/>
</dbReference>
<evidence type="ECO:0000256" key="8">
    <source>
        <dbReference type="SAM" id="MobiDB-lite"/>
    </source>
</evidence>
<accession>A0AAX6DFK4</accession>
<evidence type="ECO:0000259" key="10">
    <source>
        <dbReference type="PROSITE" id="PS00497"/>
    </source>
</evidence>
<keyword evidence="13" id="KW-1185">Reference proteome</keyword>
<proteinExistence type="inferred from homology"/>
<evidence type="ECO:0000256" key="5">
    <source>
        <dbReference type="ARBA" id="ARBA00023002"/>
    </source>
</evidence>
<dbReference type="GO" id="GO:0004097">
    <property type="term" value="F:catechol oxidase activity"/>
    <property type="evidence" value="ECO:0007669"/>
    <property type="project" value="InterPro"/>
</dbReference>
<comment type="cofactor">
    <cofactor evidence="1">
        <name>Cu(2+)</name>
        <dbReference type="ChEBI" id="CHEBI:29036"/>
    </cofactor>
</comment>
<dbReference type="PANTHER" id="PTHR11474">
    <property type="entry name" value="TYROSINASE FAMILY MEMBER"/>
    <property type="match status" value="1"/>
</dbReference>
<keyword evidence="3" id="KW-0479">Metal-binding</keyword>
<dbReference type="Pfam" id="PF00264">
    <property type="entry name" value="Tyrosinase"/>
    <property type="match status" value="1"/>
</dbReference>
<dbReference type="InterPro" id="IPR050316">
    <property type="entry name" value="Tyrosinase/Hemocyanin"/>
</dbReference>
<gene>
    <name evidence="12" type="ORF">M6B38_249130</name>
</gene>
<evidence type="ECO:0000313" key="13">
    <source>
        <dbReference type="Proteomes" id="UP001140949"/>
    </source>
</evidence>
<reference evidence="12" key="2">
    <citation type="submission" date="2023-04" db="EMBL/GenBank/DDBJ databases">
        <authorList>
            <person name="Bruccoleri R.E."/>
            <person name="Oakeley E.J."/>
            <person name="Faust A.-M."/>
            <person name="Dessus-Babus S."/>
            <person name="Altorfer M."/>
            <person name="Burckhardt D."/>
            <person name="Oertli M."/>
            <person name="Naumann U."/>
            <person name="Petersen F."/>
            <person name="Wong J."/>
        </authorList>
    </citation>
    <scope>NUCLEOTIDE SEQUENCE</scope>
    <source>
        <strain evidence="12">GSM-AAB239-AS_SAM_17_03QT</strain>
        <tissue evidence="12">Leaf</tissue>
    </source>
</reference>
<dbReference type="Gene3D" id="1.10.1280.10">
    <property type="entry name" value="Di-copper center containing domain from catechol oxidase"/>
    <property type="match status" value="1"/>
</dbReference>
<organism evidence="12 13">
    <name type="scientific">Iris pallida</name>
    <name type="common">Sweet iris</name>
    <dbReference type="NCBI Taxonomy" id="29817"/>
    <lineage>
        <taxon>Eukaryota</taxon>
        <taxon>Viridiplantae</taxon>
        <taxon>Streptophyta</taxon>
        <taxon>Embryophyta</taxon>
        <taxon>Tracheophyta</taxon>
        <taxon>Spermatophyta</taxon>
        <taxon>Magnoliopsida</taxon>
        <taxon>Liliopsida</taxon>
        <taxon>Asparagales</taxon>
        <taxon>Iridaceae</taxon>
        <taxon>Iridoideae</taxon>
        <taxon>Irideae</taxon>
        <taxon>Iris</taxon>
    </lineage>
</organism>
<dbReference type="SUPFAM" id="SSF48056">
    <property type="entry name" value="Di-copper centre-containing domain"/>
    <property type="match status" value="1"/>
</dbReference>
<keyword evidence="6" id="KW-0186">Copper</keyword>
<dbReference type="PROSITE" id="PS00497">
    <property type="entry name" value="TYROSINASE_1"/>
    <property type="match status" value="1"/>
</dbReference>
<dbReference type="InterPro" id="IPR002227">
    <property type="entry name" value="Tyrosinase_Cu-bd"/>
</dbReference>
<keyword evidence="7" id="KW-1015">Disulfide bond</keyword>
<evidence type="ECO:0000256" key="6">
    <source>
        <dbReference type="ARBA" id="ARBA00023008"/>
    </source>
</evidence>
<dbReference type="PANTHER" id="PTHR11474:SF128">
    <property type="entry name" value="AUREUSIDIN SYNTHASE-LIKE"/>
    <property type="match status" value="1"/>
</dbReference>
<keyword evidence="4" id="KW-0883">Thioether bond</keyword>
<feature type="compositionally biased region" description="Polar residues" evidence="8">
    <location>
        <begin position="128"/>
        <end position="137"/>
    </location>
</feature>
<keyword evidence="9" id="KW-1133">Transmembrane helix</keyword>
<dbReference type="Proteomes" id="UP001140949">
    <property type="component" value="Unassembled WGS sequence"/>
</dbReference>
<keyword evidence="9" id="KW-0812">Transmembrane</keyword>
<evidence type="ECO:0000256" key="4">
    <source>
        <dbReference type="ARBA" id="ARBA00022784"/>
    </source>
</evidence>
<evidence type="ECO:0000256" key="9">
    <source>
        <dbReference type="SAM" id="Phobius"/>
    </source>
</evidence>
<sequence>MLLKDIEDPKGATPRNFFFSLSLSLKYLVMKTSSSVWCFVPFFVVLVFVLILLPHGSQHQHHGRRNQILSQLSSKAILVEGWLRDKQSTTDAEPASSSSSSSSTEYYYYYMSGSGSGNGIPLSPNLSTCHPTSSQIPDSPHKTSHEVNCCPASPDSGEPIIRDFQFPSPSSASPVRIRRPAHRLALDTEYLAKYNKAVAIMKRLPPDHPHSWHRQSQIHCIYCNGAYYQAGAAADVPFMIHESWLFFPFHRFYVYFHERILGKLIGDDTFALPYWNYDSPDGMPIPDIYMKGELHDMKRATRHLPPAPVAIDYTPDKLDLVDEPPAAEQTATNLALLYQHMVSGASKPELFMGCKLRPGDGACSGMGTVEAAPHNSVHLWVGNASTPEYEDMGTLYAAARDPVFFAHHANLDRLWAVWRRLRGYHGSRPEFDDPQWLDSHFYFHDENADLVRVRVRDAIDMDRLGYAYEEVDLPWLDARPKPSVAPELARDLLHAKEKDYNNILRMATNKGPWTLEGTVRVQVARPHKSTIKAGQEEFEEEVLVVEGISVEKGMHAKFDIYVNLAVDETAASPKLREYAGCFVKMKGADVAMKGGSIRNMKVGISEILEDLEAGEDDSIWVSLVPRGGTGNATRVDGIRIEYMQ</sequence>
<dbReference type="InterPro" id="IPR008922">
    <property type="entry name" value="Di-copper_centre_dom_sf"/>
</dbReference>
<dbReference type="Pfam" id="PF12143">
    <property type="entry name" value="PPO1_KFDV"/>
    <property type="match status" value="1"/>
</dbReference>